<keyword evidence="1" id="KW-0808">Transferase</keyword>
<sequence length="337" mass="36997">MLIISSAPVRISLIGGGTDIPLYFLRHGGSVISATINLCAQAVVKTSSKPIIRLTLQDYSDKTETYPVKSKLAYDGSVFDLFKAAINKMKISQGLDITIKGNFPPGSGLGSSSAAIVALIGALSKLTNRNINPRNIAKTAIEIEREILKVPGGWQDQYTSVYGGINNIKFYKNKRVQITPVNISANTINKLEKSLLIFDLGGRRSEKTQQESLLKNLDKEESLKHLETLKDMTKKTIRFLEKDNTDPFGTILHKSWLIKKKLNPIATNPKIDHIYNIARTNGAVGGKILGSGGGGCILLNVPVKHQKQVTSELQKLGAKRISFRFWNSGLQVKSVQQ</sequence>
<protein>
    <recommendedName>
        <fullName evidence="10">GHMP kinase</fullName>
    </recommendedName>
</protein>
<dbReference type="InterPro" id="IPR036554">
    <property type="entry name" value="GHMP_kinase_C_sf"/>
</dbReference>
<name>A0A1G1VEK5_9BACT</name>
<evidence type="ECO:0000259" key="6">
    <source>
        <dbReference type="Pfam" id="PF00288"/>
    </source>
</evidence>
<dbReference type="Pfam" id="PF08544">
    <property type="entry name" value="GHMP_kinases_C"/>
    <property type="match status" value="1"/>
</dbReference>
<dbReference type="Proteomes" id="UP000178659">
    <property type="component" value="Unassembled WGS sequence"/>
</dbReference>
<dbReference type="InterPro" id="IPR020568">
    <property type="entry name" value="Ribosomal_Su5_D2-typ_SF"/>
</dbReference>
<dbReference type="PANTHER" id="PTHR32463">
    <property type="entry name" value="L-FUCOSE KINASE"/>
    <property type="match status" value="1"/>
</dbReference>
<dbReference type="InterPro" id="IPR006204">
    <property type="entry name" value="GHMP_kinase_N_dom"/>
</dbReference>
<keyword evidence="4" id="KW-0067">ATP-binding</keyword>
<dbReference type="GO" id="GO:0005524">
    <property type="term" value="F:ATP binding"/>
    <property type="evidence" value="ECO:0007669"/>
    <property type="project" value="UniProtKB-KW"/>
</dbReference>
<dbReference type="PIRSF" id="PIRSF036406">
    <property type="entry name" value="Hept_kin"/>
    <property type="match status" value="1"/>
</dbReference>
<evidence type="ECO:0008006" key="10">
    <source>
        <dbReference type="Google" id="ProtNLM"/>
    </source>
</evidence>
<accession>A0A1G1VEK5</accession>
<dbReference type="InterPro" id="IPR052203">
    <property type="entry name" value="GHMP_Kinase-Related"/>
</dbReference>
<comment type="caution">
    <text evidence="8">The sequence shown here is derived from an EMBL/GenBank/DDBJ whole genome shotgun (WGS) entry which is preliminary data.</text>
</comment>
<dbReference type="InterPro" id="IPR013750">
    <property type="entry name" value="GHMP_kinase_C_dom"/>
</dbReference>
<keyword evidence="2" id="KW-0547">Nucleotide-binding</keyword>
<dbReference type="PANTHER" id="PTHR32463:SF0">
    <property type="entry name" value="L-FUCOSE KINASE"/>
    <property type="match status" value="1"/>
</dbReference>
<evidence type="ECO:0000256" key="1">
    <source>
        <dbReference type="ARBA" id="ARBA00022679"/>
    </source>
</evidence>
<evidence type="ECO:0000313" key="9">
    <source>
        <dbReference type="Proteomes" id="UP000178659"/>
    </source>
</evidence>
<feature type="domain" description="GHMP kinase C-terminal" evidence="7">
    <location>
        <begin position="240"/>
        <end position="315"/>
    </location>
</feature>
<evidence type="ECO:0000256" key="3">
    <source>
        <dbReference type="ARBA" id="ARBA00022777"/>
    </source>
</evidence>
<evidence type="ECO:0000313" key="8">
    <source>
        <dbReference type="EMBL" id="OGY13883.1"/>
    </source>
</evidence>
<feature type="domain" description="GHMP kinase N-terminal" evidence="6">
    <location>
        <begin position="82"/>
        <end position="164"/>
    </location>
</feature>
<evidence type="ECO:0000256" key="5">
    <source>
        <dbReference type="ARBA" id="ARBA00038121"/>
    </source>
</evidence>
<gene>
    <name evidence="8" type="ORF">A3A77_01130</name>
</gene>
<dbReference type="AlphaFoldDB" id="A0A1G1VEK5"/>
<proteinExistence type="inferred from homology"/>
<organism evidence="8 9">
    <name type="scientific">Candidatus Blackburnbacteria bacterium RIFCSPLOWO2_01_FULL_40_20</name>
    <dbReference type="NCBI Taxonomy" id="1797519"/>
    <lineage>
        <taxon>Bacteria</taxon>
        <taxon>Candidatus Blackburniibacteriota</taxon>
    </lineage>
</organism>
<evidence type="ECO:0000256" key="2">
    <source>
        <dbReference type="ARBA" id="ARBA00022741"/>
    </source>
</evidence>
<evidence type="ECO:0000256" key="4">
    <source>
        <dbReference type="ARBA" id="ARBA00022840"/>
    </source>
</evidence>
<dbReference type="SUPFAM" id="SSF54211">
    <property type="entry name" value="Ribosomal protein S5 domain 2-like"/>
    <property type="match status" value="1"/>
</dbReference>
<dbReference type="InterPro" id="IPR014606">
    <property type="entry name" value="Heptose_7-P_kinase"/>
</dbReference>
<dbReference type="Pfam" id="PF00288">
    <property type="entry name" value="GHMP_kinases_N"/>
    <property type="match status" value="1"/>
</dbReference>
<keyword evidence="3" id="KW-0418">Kinase</keyword>
<reference evidence="8 9" key="1">
    <citation type="journal article" date="2016" name="Nat. Commun.">
        <title>Thousands of microbial genomes shed light on interconnected biogeochemical processes in an aquifer system.</title>
        <authorList>
            <person name="Anantharaman K."/>
            <person name="Brown C.T."/>
            <person name="Hug L.A."/>
            <person name="Sharon I."/>
            <person name="Castelle C.J."/>
            <person name="Probst A.J."/>
            <person name="Thomas B.C."/>
            <person name="Singh A."/>
            <person name="Wilkins M.J."/>
            <person name="Karaoz U."/>
            <person name="Brodie E.L."/>
            <person name="Williams K.H."/>
            <person name="Hubbard S.S."/>
            <person name="Banfield J.F."/>
        </authorList>
    </citation>
    <scope>NUCLEOTIDE SEQUENCE [LARGE SCALE GENOMIC DNA]</scope>
</reference>
<comment type="similarity">
    <text evidence="5">Belongs to the GHMP kinase family.</text>
</comment>
<dbReference type="EMBL" id="MHCC01000007">
    <property type="protein sequence ID" value="OGY13883.1"/>
    <property type="molecule type" value="Genomic_DNA"/>
</dbReference>
<dbReference type="SUPFAM" id="SSF55060">
    <property type="entry name" value="GHMP Kinase, C-terminal domain"/>
    <property type="match status" value="1"/>
</dbReference>
<dbReference type="Gene3D" id="3.30.230.120">
    <property type="match status" value="1"/>
</dbReference>
<dbReference type="GO" id="GO:0050201">
    <property type="term" value="F:fucokinase activity"/>
    <property type="evidence" value="ECO:0007669"/>
    <property type="project" value="TreeGrafter"/>
</dbReference>
<dbReference type="GO" id="GO:0042352">
    <property type="term" value="P:GDP-L-fucose salvage"/>
    <property type="evidence" value="ECO:0007669"/>
    <property type="project" value="TreeGrafter"/>
</dbReference>
<dbReference type="InterPro" id="IPR001174">
    <property type="entry name" value="HddA/FKP"/>
</dbReference>
<dbReference type="PRINTS" id="PR00960">
    <property type="entry name" value="LMBPPROTEIN"/>
</dbReference>
<evidence type="ECO:0000259" key="7">
    <source>
        <dbReference type="Pfam" id="PF08544"/>
    </source>
</evidence>